<dbReference type="OrthoDB" id="1420405at2759"/>
<dbReference type="Proteomes" id="UP000242715">
    <property type="component" value="Unassembled WGS sequence"/>
</dbReference>
<dbReference type="PROSITE" id="PS51257">
    <property type="entry name" value="PROKAR_LIPOPROTEIN"/>
    <property type="match status" value="1"/>
</dbReference>
<name>A0A2Z6N9L2_TRISU</name>
<dbReference type="Gene3D" id="3.80.10.10">
    <property type="entry name" value="Ribonuclease Inhibitor"/>
    <property type="match status" value="2"/>
</dbReference>
<dbReference type="SUPFAM" id="SSF52058">
    <property type="entry name" value="L domain-like"/>
    <property type="match status" value="1"/>
</dbReference>
<evidence type="ECO:0000256" key="1">
    <source>
        <dbReference type="ARBA" id="ARBA00022821"/>
    </source>
</evidence>
<gene>
    <name evidence="3" type="ORF">TSUD_265440</name>
</gene>
<reference evidence="4" key="1">
    <citation type="journal article" date="2017" name="Front. Plant Sci.">
        <title>Climate Clever Clovers: New Paradigm to Reduce the Environmental Footprint of Ruminants by Breeding Low Methanogenic Forages Utilizing Haplotype Variation.</title>
        <authorList>
            <person name="Kaur P."/>
            <person name="Appels R."/>
            <person name="Bayer P.E."/>
            <person name="Keeble-Gagnere G."/>
            <person name="Wang J."/>
            <person name="Hirakawa H."/>
            <person name="Shirasawa K."/>
            <person name="Vercoe P."/>
            <person name="Stefanova K."/>
            <person name="Durmic Z."/>
            <person name="Nichols P."/>
            <person name="Revell C."/>
            <person name="Isobe S.N."/>
            <person name="Edwards D."/>
            <person name="Erskine W."/>
        </authorList>
    </citation>
    <scope>NUCLEOTIDE SEQUENCE [LARGE SCALE GENOMIC DNA]</scope>
    <source>
        <strain evidence="4">cv. Daliak</strain>
    </source>
</reference>
<organism evidence="3 4">
    <name type="scientific">Trifolium subterraneum</name>
    <name type="common">Subterranean clover</name>
    <dbReference type="NCBI Taxonomy" id="3900"/>
    <lineage>
        <taxon>Eukaryota</taxon>
        <taxon>Viridiplantae</taxon>
        <taxon>Streptophyta</taxon>
        <taxon>Embryophyta</taxon>
        <taxon>Tracheophyta</taxon>
        <taxon>Spermatophyta</taxon>
        <taxon>Magnoliopsida</taxon>
        <taxon>eudicotyledons</taxon>
        <taxon>Gunneridae</taxon>
        <taxon>Pentapetalae</taxon>
        <taxon>rosids</taxon>
        <taxon>fabids</taxon>
        <taxon>Fabales</taxon>
        <taxon>Fabaceae</taxon>
        <taxon>Papilionoideae</taxon>
        <taxon>50 kb inversion clade</taxon>
        <taxon>NPAAA clade</taxon>
        <taxon>Hologalegina</taxon>
        <taxon>IRL clade</taxon>
        <taxon>Trifolieae</taxon>
        <taxon>Trifolium</taxon>
    </lineage>
</organism>
<dbReference type="PROSITE" id="PS51450">
    <property type="entry name" value="LRR"/>
    <property type="match status" value="1"/>
</dbReference>
<dbReference type="EMBL" id="DF973803">
    <property type="protein sequence ID" value="GAU40401.1"/>
    <property type="molecule type" value="Genomic_DNA"/>
</dbReference>
<keyword evidence="4" id="KW-1185">Reference proteome</keyword>
<evidence type="ECO:0000313" key="3">
    <source>
        <dbReference type="EMBL" id="GAU40401.1"/>
    </source>
</evidence>
<accession>A0A2Z6N9L2</accession>
<dbReference type="InterPro" id="IPR032675">
    <property type="entry name" value="LRR_dom_sf"/>
</dbReference>
<evidence type="ECO:0000259" key="2">
    <source>
        <dbReference type="Pfam" id="PF23286"/>
    </source>
</evidence>
<dbReference type="Pfam" id="PF23286">
    <property type="entry name" value="LRR_13"/>
    <property type="match status" value="1"/>
</dbReference>
<dbReference type="InterPro" id="IPR001611">
    <property type="entry name" value="Leu-rich_rpt"/>
</dbReference>
<dbReference type="InterPro" id="IPR058546">
    <property type="entry name" value="RPS4B/Roq1-like_LRR"/>
</dbReference>
<feature type="domain" description="Disease resistance protein RPS4B/Roq1-like leucine-rich repeats" evidence="2">
    <location>
        <begin position="84"/>
        <end position="153"/>
    </location>
</feature>
<protein>
    <recommendedName>
        <fullName evidence="2">Disease resistance protein RPS4B/Roq1-like leucine-rich repeats domain-containing protein</fullName>
    </recommendedName>
</protein>
<evidence type="ECO:0000313" key="4">
    <source>
        <dbReference type="Proteomes" id="UP000242715"/>
    </source>
</evidence>
<proteinExistence type="predicted"/>
<keyword evidence="1" id="KW-0611">Plant defense</keyword>
<dbReference type="AlphaFoldDB" id="A0A2Z6N9L2"/>
<sequence length="646" mass="74538">MFTLDKCRKLVRFDISVRFMPNLVYLSASGCTELKCFVPKMYLPSLQELSFNFCEKLEYFPHVMQKMDKPLKKLMDALNLGHHFKDEDVDAIIECFPKLTDLKVSHSEFIALPKCIRGSLHLKSLDVSFCNNLTEIPELSIQKIDARHCPSLTSEASSLLWSKVSQESQRIQVVMPMLKSEIPEWFDCIYSEGIPIFWARWKFPIVALALVFQKVKKTTDDVPTFSDKIRLLTGIKRWYTISLHLFIDGREICGRDFHFFNVGADHVLLCDLRVLFSDEEWQNLDASLGDDCKTIQVQCVPNLKQDLILIKPFSHMLSPFVVPQRSREQTEQYMKHILNSFKFTDLLNADSIWRQSEVSDISLKVLLRSLRNAKAEITDEASSSLCGASLKQDHEDSVADVVQVLEMLKENAPKHFAEHEYYQIEDRSVENLLTAHVELENTLNIRMPILGTKQRYWGNMEIKLGDPVFKSVLSRFNDFPFRVGTTTETSATILELKCQPQFEEEASSSSIEESLEEGYHDPVYEELMRRIEQDDMSLNKHYGKITASIVQIDGPFSEIYETEAFLFQTLMRNHFTRLTMFGSPFKIKITPYGMISSCTRRGFVFNFIQTQVRHRKDIVCSEDGAGNSHKYLHAAKTWLGVSWSPN</sequence>